<gene>
    <name evidence="1" type="ORF">GCM10022402_26850</name>
</gene>
<sequence>MNRVDAEDVDFKEDGTPTYQGKTYTGEIVEYDEAENMASLTTYRNGHEEGPSLEWYSDGTPLAEGTVAFGKGAIGPWRRWHPNGKLAREKVFDDEGRTLSIHEWDKEGNLIKEKILNKP</sequence>
<evidence type="ECO:0000313" key="1">
    <source>
        <dbReference type="EMBL" id="GAA3745906.1"/>
    </source>
</evidence>
<name>A0ABP7FW89_9ACTN</name>
<organism evidence="1 2">
    <name type="scientific">Salinactinospora qingdaonensis</name>
    <dbReference type="NCBI Taxonomy" id="702744"/>
    <lineage>
        <taxon>Bacteria</taxon>
        <taxon>Bacillati</taxon>
        <taxon>Actinomycetota</taxon>
        <taxon>Actinomycetes</taxon>
        <taxon>Streptosporangiales</taxon>
        <taxon>Nocardiopsidaceae</taxon>
        <taxon>Salinactinospora</taxon>
    </lineage>
</organism>
<comment type="caution">
    <text evidence="1">The sequence shown here is derived from an EMBL/GenBank/DDBJ whole genome shotgun (WGS) entry which is preliminary data.</text>
</comment>
<dbReference type="Proteomes" id="UP001500908">
    <property type="component" value="Unassembled WGS sequence"/>
</dbReference>
<evidence type="ECO:0000313" key="2">
    <source>
        <dbReference type="Proteomes" id="UP001500908"/>
    </source>
</evidence>
<dbReference type="Gene3D" id="3.90.930.1">
    <property type="match status" value="1"/>
</dbReference>
<dbReference type="EMBL" id="BAABDD010000010">
    <property type="protein sequence ID" value="GAA3745906.1"/>
    <property type="molecule type" value="Genomic_DNA"/>
</dbReference>
<accession>A0ABP7FW89</accession>
<protein>
    <recommendedName>
        <fullName evidence="3">MORN repeat variant</fullName>
    </recommendedName>
</protein>
<dbReference type="SUPFAM" id="SSF82185">
    <property type="entry name" value="Histone H3 K4-specific methyltransferase SET7/9 N-terminal domain"/>
    <property type="match status" value="1"/>
</dbReference>
<dbReference type="Pfam" id="PF07661">
    <property type="entry name" value="MORN_2"/>
    <property type="match status" value="1"/>
</dbReference>
<reference evidence="2" key="1">
    <citation type="journal article" date="2019" name="Int. J. Syst. Evol. Microbiol.">
        <title>The Global Catalogue of Microorganisms (GCM) 10K type strain sequencing project: providing services to taxonomists for standard genome sequencing and annotation.</title>
        <authorList>
            <consortium name="The Broad Institute Genomics Platform"/>
            <consortium name="The Broad Institute Genome Sequencing Center for Infectious Disease"/>
            <person name="Wu L."/>
            <person name="Ma J."/>
        </authorList>
    </citation>
    <scope>NUCLEOTIDE SEQUENCE [LARGE SCALE GENOMIC DNA]</scope>
    <source>
        <strain evidence="2">JCM 17137</strain>
    </source>
</reference>
<proteinExistence type="predicted"/>
<evidence type="ECO:0008006" key="3">
    <source>
        <dbReference type="Google" id="ProtNLM"/>
    </source>
</evidence>
<dbReference type="InterPro" id="IPR011652">
    <property type="entry name" value="MORN_2"/>
</dbReference>
<dbReference type="RefSeq" id="WP_344971534.1">
    <property type="nucleotide sequence ID" value="NZ_BAABDD010000010.1"/>
</dbReference>
<keyword evidence="2" id="KW-1185">Reference proteome</keyword>